<feature type="chain" id="PRO_5020542767" description="C6 domain-containing protein" evidence="1">
    <location>
        <begin position="21"/>
        <end position="175"/>
    </location>
</feature>
<evidence type="ECO:0000313" key="2">
    <source>
        <dbReference type="EMBL" id="TMS32459.1"/>
    </source>
</evidence>
<feature type="signal peptide" evidence="1">
    <location>
        <begin position="1"/>
        <end position="20"/>
    </location>
</feature>
<evidence type="ECO:0008006" key="4">
    <source>
        <dbReference type="Google" id="ProtNLM"/>
    </source>
</evidence>
<sequence length="175" mass="18558">MVRSVLTALLLIECISFALACMATQPPVTTTTTTPLCCATIDLNNPRRVRPPAGTPGANLDECSILRRIVRGSCPQQATLLCMKAPATQVQNVFIQLLNGNTLVATNTGAIKTELTITCTSTGWVYRSGGRSFSFTGVSCSQATTSSGDYVDYQGPYGGYGGQGNWGNRGGFNQY</sequence>
<organism evidence="2 3">
    <name type="scientific">Steinernema carpocapsae</name>
    <name type="common">Entomopathogenic nematode</name>
    <dbReference type="NCBI Taxonomy" id="34508"/>
    <lineage>
        <taxon>Eukaryota</taxon>
        <taxon>Metazoa</taxon>
        <taxon>Ecdysozoa</taxon>
        <taxon>Nematoda</taxon>
        <taxon>Chromadorea</taxon>
        <taxon>Rhabditida</taxon>
        <taxon>Tylenchina</taxon>
        <taxon>Panagrolaimomorpha</taxon>
        <taxon>Strongyloidoidea</taxon>
        <taxon>Steinernematidae</taxon>
        <taxon>Steinernema</taxon>
    </lineage>
</organism>
<dbReference type="STRING" id="34508.A0A4U8UIT6"/>
<proteinExistence type="predicted"/>
<keyword evidence="1" id="KW-0732">Signal</keyword>
<dbReference type="EMBL" id="CM016762">
    <property type="protein sequence ID" value="TMS32459.1"/>
    <property type="molecule type" value="Genomic_DNA"/>
</dbReference>
<dbReference type="AlphaFoldDB" id="A0A4U8UIT6"/>
<accession>A0A4U8UIT6</accession>
<gene>
    <name evidence="2" type="ORF">L596_000290</name>
</gene>
<comment type="caution">
    <text evidence="2">The sequence shown here is derived from an EMBL/GenBank/DDBJ whole genome shotgun (WGS) entry which is preliminary data.</text>
</comment>
<dbReference type="OrthoDB" id="5854622at2759"/>
<reference evidence="2 3" key="2">
    <citation type="journal article" date="2019" name="G3 (Bethesda)">
        <title>Hybrid Assembly of the Genome of the Entomopathogenic Nematode Steinernema carpocapsae Identifies the X-Chromosome.</title>
        <authorList>
            <person name="Serra L."/>
            <person name="Macchietto M."/>
            <person name="Macias-Munoz A."/>
            <person name="McGill C.J."/>
            <person name="Rodriguez I.M."/>
            <person name="Rodriguez B."/>
            <person name="Murad R."/>
            <person name="Mortazavi A."/>
        </authorList>
    </citation>
    <scope>NUCLEOTIDE SEQUENCE [LARGE SCALE GENOMIC DNA]</scope>
    <source>
        <strain evidence="2 3">ALL</strain>
    </source>
</reference>
<dbReference type="Proteomes" id="UP000298663">
    <property type="component" value="Chromosome X"/>
</dbReference>
<name>A0A4U8UIT6_STECR</name>
<keyword evidence="3" id="KW-1185">Reference proteome</keyword>
<evidence type="ECO:0000313" key="3">
    <source>
        <dbReference type="Proteomes" id="UP000298663"/>
    </source>
</evidence>
<evidence type="ECO:0000256" key="1">
    <source>
        <dbReference type="SAM" id="SignalP"/>
    </source>
</evidence>
<protein>
    <recommendedName>
        <fullName evidence="4">C6 domain-containing protein</fullName>
    </recommendedName>
</protein>
<reference evidence="2 3" key="1">
    <citation type="journal article" date="2015" name="Genome Biol.">
        <title>Comparative genomics of Steinernema reveals deeply conserved gene regulatory networks.</title>
        <authorList>
            <person name="Dillman A.R."/>
            <person name="Macchietto M."/>
            <person name="Porter C.F."/>
            <person name="Rogers A."/>
            <person name="Williams B."/>
            <person name="Antoshechkin I."/>
            <person name="Lee M.M."/>
            <person name="Goodwin Z."/>
            <person name="Lu X."/>
            <person name="Lewis E.E."/>
            <person name="Goodrich-Blair H."/>
            <person name="Stock S.P."/>
            <person name="Adams B.J."/>
            <person name="Sternberg P.W."/>
            <person name="Mortazavi A."/>
        </authorList>
    </citation>
    <scope>NUCLEOTIDE SEQUENCE [LARGE SCALE GENOMIC DNA]</scope>
    <source>
        <strain evidence="2 3">ALL</strain>
    </source>
</reference>
<dbReference type="EMBL" id="AZBU02000001">
    <property type="protein sequence ID" value="TMS32459.1"/>
    <property type="molecule type" value="Genomic_DNA"/>
</dbReference>